<keyword evidence="8" id="KW-1185">Reference proteome</keyword>
<dbReference type="InterPro" id="IPR019575">
    <property type="entry name" value="Nuop51_4Fe4S-bd"/>
</dbReference>
<dbReference type="Pfam" id="PF01512">
    <property type="entry name" value="Complex1_51K"/>
    <property type="match status" value="1"/>
</dbReference>
<dbReference type="GO" id="GO:0046872">
    <property type="term" value="F:metal ion binding"/>
    <property type="evidence" value="ECO:0007669"/>
    <property type="project" value="UniProtKB-KW"/>
</dbReference>
<evidence type="ECO:0000259" key="6">
    <source>
        <dbReference type="SMART" id="SM00928"/>
    </source>
</evidence>
<dbReference type="PROSITE" id="PS00645">
    <property type="entry name" value="COMPLEX1_51K_2"/>
    <property type="match status" value="1"/>
</dbReference>
<keyword evidence="5" id="KW-0411">Iron-sulfur</keyword>
<evidence type="ECO:0000256" key="5">
    <source>
        <dbReference type="ARBA" id="ARBA00023014"/>
    </source>
</evidence>
<dbReference type="SUPFAM" id="SSF140490">
    <property type="entry name" value="Nqo1C-terminal domain-like"/>
    <property type="match status" value="1"/>
</dbReference>
<keyword evidence="4" id="KW-0408">Iron</keyword>
<dbReference type="GO" id="GO:0008137">
    <property type="term" value="F:NADH dehydrogenase (ubiquinone) activity"/>
    <property type="evidence" value="ECO:0007669"/>
    <property type="project" value="InterPro"/>
</dbReference>
<keyword evidence="2" id="KW-0004">4Fe-4S</keyword>
<dbReference type="Gene3D" id="1.20.1440.230">
    <property type="entry name" value="NADH-ubiquinone oxidoreductase 51kDa subunit, iron-sulphur binding domain"/>
    <property type="match status" value="1"/>
</dbReference>
<dbReference type="OrthoDB" id="9805533at2"/>
<dbReference type="InterPro" id="IPR037225">
    <property type="entry name" value="Nuo51_FMN-bd_sf"/>
</dbReference>
<evidence type="ECO:0000256" key="2">
    <source>
        <dbReference type="ARBA" id="ARBA00022485"/>
    </source>
</evidence>
<protein>
    <submittedName>
        <fullName evidence="7">Formate dehydrogenase beta subunit</fullName>
    </submittedName>
</protein>
<dbReference type="CDD" id="cd03063">
    <property type="entry name" value="TRX_Fd_FDH_beta"/>
    <property type="match status" value="1"/>
</dbReference>
<keyword evidence="3" id="KW-0479">Metal-binding</keyword>
<accession>A0A2T0MZP3</accession>
<dbReference type="RefSeq" id="WP_106241589.1">
    <property type="nucleotide sequence ID" value="NZ_JBFANT010000019.1"/>
</dbReference>
<dbReference type="Pfam" id="PF10589">
    <property type="entry name" value="NADH_4Fe-4S"/>
    <property type="match status" value="1"/>
</dbReference>
<proteinExistence type="inferred from homology"/>
<dbReference type="Gene3D" id="3.40.50.11540">
    <property type="entry name" value="NADH-ubiquinone oxidoreductase 51kDa subunit"/>
    <property type="match status" value="1"/>
</dbReference>
<dbReference type="InterPro" id="IPR037207">
    <property type="entry name" value="Nuop51_4Fe4S-bd_sf"/>
</dbReference>
<dbReference type="PANTHER" id="PTHR43578">
    <property type="entry name" value="NADH-QUINONE OXIDOREDUCTASE SUBUNIT F"/>
    <property type="match status" value="1"/>
</dbReference>
<dbReference type="GO" id="GO:0051539">
    <property type="term" value="F:4 iron, 4 sulfur cluster binding"/>
    <property type="evidence" value="ECO:0007669"/>
    <property type="project" value="UniProtKB-KW"/>
</dbReference>
<dbReference type="EMBL" id="PVNG01000008">
    <property type="protein sequence ID" value="PRX64890.1"/>
    <property type="molecule type" value="Genomic_DNA"/>
</dbReference>
<dbReference type="InterPro" id="IPR036249">
    <property type="entry name" value="Thioredoxin-like_sf"/>
</dbReference>
<evidence type="ECO:0000256" key="4">
    <source>
        <dbReference type="ARBA" id="ARBA00023004"/>
    </source>
</evidence>
<comment type="similarity">
    <text evidence="1">Belongs to the complex I 51 kDa subunit family.</text>
</comment>
<reference evidence="7 8" key="1">
    <citation type="submission" date="2018-03" db="EMBL/GenBank/DDBJ databases">
        <title>Genomic Encyclopedia of Type Strains, Phase III (KMG-III): the genomes of soil and plant-associated and newly described type strains.</title>
        <authorList>
            <person name="Whitman W."/>
        </authorList>
    </citation>
    <scope>NUCLEOTIDE SEQUENCE [LARGE SCALE GENOMIC DNA]</scope>
    <source>
        <strain evidence="7 8">CGMCC 4.7104</strain>
    </source>
</reference>
<dbReference type="Gene3D" id="6.10.250.1450">
    <property type="match status" value="1"/>
</dbReference>
<evidence type="ECO:0000256" key="3">
    <source>
        <dbReference type="ARBA" id="ARBA00022723"/>
    </source>
</evidence>
<evidence type="ECO:0000313" key="8">
    <source>
        <dbReference type="Proteomes" id="UP000238312"/>
    </source>
</evidence>
<dbReference type="InterPro" id="IPR001949">
    <property type="entry name" value="NADH-UbQ_OxRdtase_51kDa_CS"/>
</dbReference>
<dbReference type="Gene3D" id="3.10.20.600">
    <property type="match status" value="1"/>
</dbReference>
<evidence type="ECO:0000256" key="1">
    <source>
        <dbReference type="ARBA" id="ARBA00007523"/>
    </source>
</evidence>
<gene>
    <name evidence="7" type="ORF">B0I32_108251</name>
</gene>
<feature type="domain" description="NADH-ubiquinone oxidoreductase 51kDa subunit iron-sulphur binding" evidence="6">
    <location>
        <begin position="426"/>
        <end position="471"/>
    </location>
</feature>
<dbReference type="Proteomes" id="UP000238312">
    <property type="component" value="Unassembled WGS sequence"/>
</dbReference>
<comment type="caution">
    <text evidence="7">The sequence shown here is derived from an EMBL/GenBank/DDBJ whole genome shotgun (WGS) entry which is preliminary data.</text>
</comment>
<name>A0A2T0MZP3_9ACTN</name>
<dbReference type="SUPFAM" id="SSF142019">
    <property type="entry name" value="Nqo1 FMN-binding domain-like"/>
    <property type="match status" value="1"/>
</dbReference>
<organism evidence="7 8">
    <name type="scientific">Nonomuraea fuscirosea</name>
    <dbReference type="NCBI Taxonomy" id="1291556"/>
    <lineage>
        <taxon>Bacteria</taxon>
        <taxon>Bacillati</taxon>
        <taxon>Actinomycetota</taxon>
        <taxon>Actinomycetes</taxon>
        <taxon>Streptosporangiales</taxon>
        <taxon>Streptosporangiaceae</taxon>
        <taxon>Nonomuraea</taxon>
    </lineage>
</organism>
<dbReference type="SUPFAM" id="SSF52833">
    <property type="entry name" value="Thioredoxin-like"/>
    <property type="match status" value="1"/>
</dbReference>
<dbReference type="AlphaFoldDB" id="A0A2T0MZP3"/>
<dbReference type="FunFam" id="3.40.50.11540:FF:000001">
    <property type="entry name" value="NADH dehydrogenase [ubiquinone] flavoprotein 1, mitochondrial"/>
    <property type="match status" value="1"/>
</dbReference>
<dbReference type="GO" id="GO:0010181">
    <property type="term" value="F:FMN binding"/>
    <property type="evidence" value="ECO:0007669"/>
    <property type="project" value="InterPro"/>
</dbReference>
<evidence type="ECO:0000313" key="7">
    <source>
        <dbReference type="EMBL" id="PRX64890.1"/>
    </source>
</evidence>
<dbReference type="InterPro" id="IPR011538">
    <property type="entry name" value="Nuo51_FMN-bd"/>
</dbReference>
<sequence>MTSEPTTVYVPRDSAARSVGADQVAERIAETAGPGVRVVRNGSRGMLWLEPLVEVATPAGRVAYGPVRPDDVDGLLAAGLLDGAEHPLRLGPAEEIPWLRDQTRVTFARVGVVDPLSPDDYVAHGGLAGLTRALSLTPEQVVAEVTDSGLRGRGGAGFPAGIKWKTVLGAASELKFVCCNADEGDSGTFADRMLMEGDPFTLIEGMAIAAWAVGASEGYVYVRSEYPDAVATLRTAIDAAYERGWLGKRVLDRDFGFDLFVRVGGGAYICGEETSMLESLEGKRGMVRAKPPIPALEGLFGRPTVVNNVLTLGSVPMIMAAGAAAFAGLGVGRSRGTQVFQLGGNVARGGIVETAFGVTLGELVEGYGGGTRSGRPVRAVQVGGPLGAYLPTSRFDLPMDYEAFAAAEAMVGHGGVVVFDDTVDMAAQARFAMEFCAAESCGKCTPCRIGAVRGVEVIDRIVAGRDRTRDLKLLDDLCHLMTEGSLCAMGGLTPMPVRSALTHFPGDFGATTEERR</sequence>
<dbReference type="SMART" id="SM00928">
    <property type="entry name" value="NADH_4Fe-4S"/>
    <property type="match status" value="1"/>
</dbReference>
<dbReference type="PANTHER" id="PTHR43578:SF3">
    <property type="entry name" value="NADH-QUINONE OXIDOREDUCTASE SUBUNIT F"/>
    <property type="match status" value="1"/>
</dbReference>
<dbReference type="SUPFAM" id="SSF142984">
    <property type="entry name" value="Nqo1 middle domain-like"/>
    <property type="match status" value="1"/>
</dbReference>